<reference evidence="11 12" key="1">
    <citation type="submission" date="2017-02" db="EMBL/GenBank/DDBJ databases">
        <title>The complete genomic sequence of a novel cold adapted crude oil-degrading bacterium Planococcus qaidamina Y42.</title>
        <authorList>
            <person name="Yang R."/>
        </authorList>
    </citation>
    <scope>NUCLEOTIDE SEQUENCE [LARGE SCALE GENOMIC DNA]</scope>
    <source>
        <strain evidence="11 12">Y42</strain>
    </source>
</reference>
<keyword evidence="11" id="KW-0808">Transferase</keyword>
<evidence type="ECO:0000256" key="8">
    <source>
        <dbReference type="ARBA" id="ARBA00023306"/>
    </source>
</evidence>
<proteinExistence type="predicted"/>
<dbReference type="OrthoDB" id="1654473at2"/>
<protein>
    <submittedName>
        <fullName evidence="11">Selenide, water dikinase</fullName>
    </submittedName>
</protein>
<feature type="coiled-coil region" evidence="9">
    <location>
        <begin position="250"/>
        <end position="277"/>
    </location>
</feature>
<evidence type="ECO:0000256" key="1">
    <source>
        <dbReference type="ARBA" id="ARBA00004162"/>
    </source>
</evidence>
<organism evidence="11 12">
    <name type="scientific">Planococcus lenghuensis</name>
    <dbReference type="NCBI Taxonomy" id="2213202"/>
    <lineage>
        <taxon>Bacteria</taxon>
        <taxon>Bacillati</taxon>
        <taxon>Bacillota</taxon>
        <taxon>Bacilli</taxon>
        <taxon>Bacillales</taxon>
        <taxon>Caryophanaceae</taxon>
        <taxon>Planococcus</taxon>
    </lineage>
</organism>
<dbReference type="KEGG" id="pmar:B0X71_06650"/>
<dbReference type="GO" id="GO:0016301">
    <property type="term" value="F:kinase activity"/>
    <property type="evidence" value="ECO:0007669"/>
    <property type="project" value="UniProtKB-KW"/>
</dbReference>
<sequence>MTTTLIIAILLLIVIFIVLYFKRNEHKNEIDRLEDMKIQVESKPVMEELERVNRLNMTGQTEALTARWRSMWTEVKEVYVPSIDSKLISADEAADKFQFSKARQLETEASNEIGKIEGQMKQILAELDDLVDSESRNRSEMEALVAQHKQARKMLLAHQHSFGNAAEPLERRLEAFLPLFDEYEQLSANGNYLQAREIVADLKKEGDLIFPLVQEIPALLTELNSKIPASIKEIRSGQHEMELKSYFLGHLELDRELDQMEDELEDLKVDTRSLNTDVINQRINAIKEKLESFYELLEKEVEAKKYVDEHIIGTGEVLEITTRKTRDTLDEYITIRQSYKIPEKKQKVPHDCRLRAEHLQERYNLLIQQYSEDQCAFSTLEEELSGIRSELDEINGIQDDFTQFMKNLRIDETAARKKVDELKNLLIATDRMLHKANIPGVPEEMDVRLEEAEERLFVAMKSLSEVPLNIQQVETDVNIADNVINDTRKKAIEMIENVQLIEQIIQYGNRYRKTDPKMNARLLEAEESFRQMRYTKALEEAATAVEAHEPGAMKRIEVLVKQDA</sequence>
<keyword evidence="6 10" id="KW-0472">Membrane</keyword>
<evidence type="ECO:0000313" key="11">
    <source>
        <dbReference type="EMBL" id="AQQ52796.1"/>
    </source>
</evidence>
<dbReference type="EMBL" id="CP019640">
    <property type="protein sequence ID" value="AQQ52796.1"/>
    <property type="molecule type" value="Genomic_DNA"/>
</dbReference>
<dbReference type="GO" id="GO:0000917">
    <property type="term" value="P:division septum assembly"/>
    <property type="evidence" value="ECO:0007669"/>
    <property type="project" value="UniProtKB-KW"/>
</dbReference>
<keyword evidence="5 9" id="KW-0175">Coiled coil</keyword>
<dbReference type="Proteomes" id="UP000188184">
    <property type="component" value="Chromosome"/>
</dbReference>
<dbReference type="AlphaFoldDB" id="A0A1Q2KXE4"/>
<dbReference type="InterPro" id="IPR010379">
    <property type="entry name" value="EzrA"/>
</dbReference>
<name>A0A1Q2KXE4_9BACL</name>
<keyword evidence="8" id="KW-0131">Cell cycle</keyword>
<evidence type="ECO:0000313" key="12">
    <source>
        <dbReference type="Proteomes" id="UP000188184"/>
    </source>
</evidence>
<gene>
    <name evidence="11" type="ORF">B0X71_06650</name>
</gene>
<feature type="transmembrane region" description="Helical" evidence="10">
    <location>
        <begin position="6"/>
        <end position="22"/>
    </location>
</feature>
<evidence type="ECO:0000256" key="2">
    <source>
        <dbReference type="ARBA" id="ARBA00022618"/>
    </source>
</evidence>
<dbReference type="GO" id="GO:0005940">
    <property type="term" value="C:septin ring"/>
    <property type="evidence" value="ECO:0007669"/>
    <property type="project" value="InterPro"/>
</dbReference>
<keyword evidence="4 10" id="KW-1133">Transmembrane helix</keyword>
<keyword evidence="2" id="KW-0132">Cell division</keyword>
<dbReference type="GO" id="GO:0005886">
    <property type="term" value="C:plasma membrane"/>
    <property type="evidence" value="ECO:0007669"/>
    <property type="project" value="UniProtKB-SubCell"/>
</dbReference>
<evidence type="ECO:0000256" key="5">
    <source>
        <dbReference type="ARBA" id="ARBA00023054"/>
    </source>
</evidence>
<accession>A0A1Q2KXE4</accession>
<evidence type="ECO:0000256" key="6">
    <source>
        <dbReference type="ARBA" id="ARBA00023136"/>
    </source>
</evidence>
<evidence type="ECO:0000256" key="10">
    <source>
        <dbReference type="SAM" id="Phobius"/>
    </source>
</evidence>
<keyword evidence="12" id="KW-1185">Reference proteome</keyword>
<keyword evidence="7" id="KW-0717">Septation</keyword>
<evidence type="ECO:0000256" key="4">
    <source>
        <dbReference type="ARBA" id="ARBA00022989"/>
    </source>
</evidence>
<keyword evidence="11" id="KW-0418">Kinase</keyword>
<evidence type="ECO:0000256" key="9">
    <source>
        <dbReference type="SAM" id="Coils"/>
    </source>
</evidence>
<evidence type="ECO:0000256" key="7">
    <source>
        <dbReference type="ARBA" id="ARBA00023210"/>
    </source>
</evidence>
<dbReference type="GO" id="GO:0000921">
    <property type="term" value="P:septin ring assembly"/>
    <property type="evidence" value="ECO:0007669"/>
    <property type="project" value="InterPro"/>
</dbReference>
<keyword evidence="3 10" id="KW-0812">Transmembrane</keyword>
<dbReference type="Pfam" id="PF06160">
    <property type="entry name" value="EzrA"/>
    <property type="match status" value="1"/>
</dbReference>
<comment type="subcellular location">
    <subcellularLocation>
        <location evidence="1">Cell membrane</location>
        <topology evidence="1">Single-pass membrane protein</topology>
    </subcellularLocation>
</comment>
<evidence type="ECO:0000256" key="3">
    <source>
        <dbReference type="ARBA" id="ARBA00022692"/>
    </source>
</evidence>
<dbReference type="RefSeq" id="WP_077588675.1">
    <property type="nucleotide sequence ID" value="NZ_CP019640.1"/>
</dbReference>